<feature type="signal peptide" evidence="2">
    <location>
        <begin position="1"/>
        <end position="30"/>
    </location>
</feature>
<dbReference type="InterPro" id="IPR017853">
    <property type="entry name" value="GH"/>
</dbReference>
<evidence type="ECO:0000313" key="4">
    <source>
        <dbReference type="EMBL" id="MER6272448.1"/>
    </source>
</evidence>
<dbReference type="Pfam" id="PF03537">
    <property type="entry name" value="Glyco_hydro_114"/>
    <property type="match status" value="1"/>
</dbReference>
<organism evidence="4 5">
    <name type="scientific">Streptomyces sp. 900105755</name>
    <dbReference type="NCBI Taxonomy" id="3154389"/>
    <lineage>
        <taxon>Bacteria</taxon>
        <taxon>Bacillati</taxon>
        <taxon>Actinomycetota</taxon>
        <taxon>Actinomycetes</taxon>
        <taxon>Kitasatosporales</taxon>
        <taxon>Streptomycetaceae</taxon>
        <taxon>Streptomyces</taxon>
    </lineage>
</organism>
<keyword evidence="5" id="KW-1185">Reference proteome</keyword>
<dbReference type="InterPro" id="IPR004352">
    <property type="entry name" value="GH114_TIM-barrel"/>
</dbReference>
<dbReference type="InterPro" id="IPR013785">
    <property type="entry name" value="Aldolase_TIM"/>
</dbReference>
<dbReference type="PANTHER" id="PTHR35273:SF2">
    <property type="entry name" value="ALPHA-GALACTOSIDASE"/>
    <property type="match status" value="1"/>
</dbReference>
<comment type="caution">
    <text evidence="4">The sequence shown here is derived from an EMBL/GenBank/DDBJ whole genome shotgun (WGS) entry which is preliminary data.</text>
</comment>
<reference evidence="4 5" key="1">
    <citation type="submission" date="2024-06" db="EMBL/GenBank/DDBJ databases">
        <title>The Natural Products Discovery Center: Release of the First 8490 Sequenced Strains for Exploring Actinobacteria Biosynthetic Diversity.</title>
        <authorList>
            <person name="Kalkreuter E."/>
            <person name="Kautsar S.A."/>
            <person name="Yang D."/>
            <person name="Bader C.D."/>
            <person name="Teijaro C.N."/>
            <person name="Fluegel L."/>
            <person name="Davis C.M."/>
            <person name="Simpson J.R."/>
            <person name="Lauterbach L."/>
            <person name="Steele A.D."/>
            <person name="Gui C."/>
            <person name="Meng S."/>
            <person name="Li G."/>
            <person name="Viehrig K."/>
            <person name="Ye F."/>
            <person name="Su P."/>
            <person name="Kiefer A.F."/>
            <person name="Nichols A."/>
            <person name="Cepeda A.J."/>
            <person name="Yan W."/>
            <person name="Fan B."/>
            <person name="Jiang Y."/>
            <person name="Adhikari A."/>
            <person name="Zheng C.-J."/>
            <person name="Schuster L."/>
            <person name="Cowan T.M."/>
            <person name="Smanski M.J."/>
            <person name="Chevrette M.G."/>
            <person name="De Carvalho L.P.S."/>
            <person name="Shen B."/>
        </authorList>
    </citation>
    <scope>NUCLEOTIDE SEQUENCE [LARGE SCALE GENOMIC DNA]</scope>
    <source>
        <strain evidence="4 5">NPDC001694</strain>
    </source>
</reference>
<evidence type="ECO:0000256" key="2">
    <source>
        <dbReference type="SAM" id="SignalP"/>
    </source>
</evidence>
<feature type="region of interest" description="Disordered" evidence="1">
    <location>
        <begin position="32"/>
        <end position="68"/>
    </location>
</feature>
<dbReference type="Proteomes" id="UP001490365">
    <property type="component" value="Unassembled WGS sequence"/>
</dbReference>
<dbReference type="Gene3D" id="3.20.20.70">
    <property type="entry name" value="Aldolase class I"/>
    <property type="match status" value="1"/>
</dbReference>
<feature type="domain" description="Glycoside-hydrolase family GH114 TIM-barrel" evidence="3">
    <location>
        <begin position="72"/>
        <end position="285"/>
    </location>
</feature>
<dbReference type="SUPFAM" id="SSF51445">
    <property type="entry name" value="(Trans)glycosidases"/>
    <property type="match status" value="1"/>
</dbReference>
<feature type="chain" id="PRO_5045493012" evidence="2">
    <location>
        <begin position="31"/>
        <end position="300"/>
    </location>
</feature>
<dbReference type="PANTHER" id="PTHR35273">
    <property type="entry name" value="ALPHA-1,4 POLYGALACTOSAMINIDASE, PUTATIVE (AFU_ORTHOLOGUE AFUA_3G07890)-RELATED"/>
    <property type="match status" value="1"/>
</dbReference>
<dbReference type="EMBL" id="JBEOZM010000022">
    <property type="protein sequence ID" value="MER6272448.1"/>
    <property type="molecule type" value="Genomic_DNA"/>
</dbReference>
<keyword evidence="2" id="KW-0732">Signal</keyword>
<feature type="compositionally biased region" description="Low complexity" evidence="1">
    <location>
        <begin position="32"/>
        <end position="55"/>
    </location>
</feature>
<name>A0ABV1TS48_9ACTN</name>
<dbReference type="RefSeq" id="WP_351960767.1">
    <property type="nucleotide sequence ID" value="NZ_JBEOZM010000022.1"/>
</dbReference>
<proteinExistence type="predicted"/>
<dbReference type="PROSITE" id="PS51257">
    <property type="entry name" value="PROKAR_LIPOPROTEIN"/>
    <property type="match status" value="1"/>
</dbReference>
<evidence type="ECO:0000313" key="5">
    <source>
        <dbReference type="Proteomes" id="UP001490365"/>
    </source>
</evidence>
<protein>
    <submittedName>
        <fullName evidence="4">Endo alpha-1,4 polygalactosaminidase</fullName>
    </submittedName>
</protein>
<gene>
    <name evidence="4" type="ORF">ABT211_35000</name>
</gene>
<accession>A0ABV1TS48</accession>
<evidence type="ECO:0000256" key="1">
    <source>
        <dbReference type="SAM" id="MobiDB-lite"/>
    </source>
</evidence>
<sequence>MRKSPADSSRAAVPRVVAVAVVLATASLTAGCSSTTTDTGTTSETDTTTATGSASKAPRTKVSTPPVHAGVDYQLGGAYTPPKGVSVVSRDHTASPDAGLYNICYVNAFQAQPDAEQEWDADLLLRDASGKVVMDEDWGEAMLDIRTPAKRTRIAEKVDDWIDECADKGFDAVEPDNYDSYTRAPHGLLTAADAEAFQTLLARHAHSRHLAIAQKNTLELAKDRKRVGLDFAVVEECGQYDECGSYADAFGDHVIVVEYTEKGLRKACAGWGDRISVVRRDLDVTPAGHDGYLRETCDRH</sequence>
<evidence type="ECO:0000259" key="3">
    <source>
        <dbReference type="Pfam" id="PF03537"/>
    </source>
</evidence>